<gene>
    <name evidence="2" type="ORF">IV501_14235</name>
</gene>
<dbReference type="AlphaFoldDB" id="A0A934W5Q7"/>
<evidence type="ECO:0000313" key="2">
    <source>
        <dbReference type="EMBL" id="MBK4348795.1"/>
    </source>
</evidence>
<dbReference type="SUPFAM" id="SSF52218">
    <property type="entry name" value="Flavoproteins"/>
    <property type="match status" value="1"/>
</dbReference>
<dbReference type="RefSeq" id="WP_200557036.1">
    <property type="nucleotide sequence ID" value="NZ_JAEPES010000005.1"/>
</dbReference>
<dbReference type="InterPro" id="IPR050712">
    <property type="entry name" value="NAD(P)H-dep_reductase"/>
</dbReference>
<keyword evidence="3" id="KW-1185">Reference proteome</keyword>
<feature type="domain" description="NADPH-dependent FMN reductase-like" evidence="1">
    <location>
        <begin position="4"/>
        <end position="144"/>
    </location>
</feature>
<dbReference type="GO" id="GO:0010181">
    <property type="term" value="F:FMN binding"/>
    <property type="evidence" value="ECO:0007669"/>
    <property type="project" value="TreeGrafter"/>
</dbReference>
<organism evidence="2 3">
    <name type="scientific">Lacisediminihabitans changchengi</name>
    <dbReference type="NCBI Taxonomy" id="2787634"/>
    <lineage>
        <taxon>Bacteria</taxon>
        <taxon>Bacillati</taxon>
        <taxon>Actinomycetota</taxon>
        <taxon>Actinomycetes</taxon>
        <taxon>Micrococcales</taxon>
        <taxon>Microbacteriaceae</taxon>
        <taxon>Lacisediminihabitans</taxon>
    </lineage>
</organism>
<dbReference type="PANTHER" id="PTHR30543">
    <property type="entry name" value="CHROMATE REDUCTASE"/>
    <property type="match status" value="1"/>
</dbReference>
<sequence>MNTIMIIVGSVRPGRLGLPIAKWVEKAALGAGTFDIDFVDLAELALPFMDEPNHPRMQQYTHQHTREWSARVAAANGFIFVAPEYNHSYSPALKNALDYLAVEWWRKPAGFVTYGGVSAGTRGVVGLEPVLGILGLVRVGAELEIPLFNEPRFVDGEFVPTDKEQTILSKMLHELESLTESLKSSQE</sequence>
<accession>A0A934W5Q7</accession>
<comment type="caution">
    <text evidence="2">The sequence shown here is derived from an EMBL/GenBank/DDBJ whole genome shotgun (WGS) entry which is preliminary data.</text>
</comment>
<dbReference type="GO" id="GO:0005829">
    <property type="term" value="C:cytosol"/>
    <property type="evidence" value="ECO:0007669"/>
    <property type="project" value="TreeGrafter"/>
</dbReference>
<proteinExistence type="predicted"/>
<dbReference type="Gene3D" id="3.40.50.360">
    <property type="match status" value="1"/>
</dbReference>
<dbReference type="InterPro" id="IPR005025">
    <property type="entry name" value="FMN_Rdtase-like_dom"/>
</dbReference>
<dbReference type="InterPro" id="IPR029039">
    <property type="entry name" value="Flavoprotein-like_sf"/>
</dbReference>
<dbReference type="Proteomes" id="UP000636458">
    <property type="component" value="Unassembled WGS sequence"/>
</dbReference>
<dbReference type="Pfam" id="PF03358">
    <property type="entry name" value="FMN_red"/>
    <property type="match status" value="1"/>
</dbReference>
<reference evidence="2" key="1">
    <citation type="submission" date="2021-01" db="EMBL/GenBank/DDBJ databases">
        <title>Lacisediminihabitans sp. nov. strain G11-30, isolated from Antarctic Soil.</title>
        <authorList>
            <person name="Li J."/>
        </authorList>
    </citation>
    <scope>NUCLEOTIDE SEQUENCE</scope>
    <source>
        <strain evidence="2">G11-30</strain>
    </source>
</reference>
<dbReference type="PANTHER" id="PTHR30543:SF21">
    <property type="entry name" value="NAD(P)H-DEPENDENT FMN REDUCTASE LOT6"/>
    <property type="match status" value="1"/>
</dbReference>
<evidence type="ECO:0000259" key="1">
    <source>
        <dbReference type="Pfam" id="PF03358"/>
    </source>
</evidence>
<dbReference type="GO" id="GO:0016491">
    <property type="term" value="F:oxidoreductase activity"/>
    <property type="evidence" value="ECO:0007669"/>
    <property type="project" value="InterPro"/>
</dbReference>
<protein>
    <submittedName>
        <fullName evidence="2">NAD(P)H-dependent oxidoreductase</fullName>
    </submittedName>
</protein>
<evidence type="ECO:0000313" key="3">
    <source>
        <dbReference type="Proteomes" id="UP000636458"/>
    </source>
</evidence>
<name>A0A934W5Q7_9MICO</name>
<dbReference type="EMBL" id="JAEPES010000005">
    <property type="protein sequence ID" value="MBK4348795.1"/>
    <property type="molecule type" value="Genomic_DNA"/>
</dbReference>